<organism evidence="3 4">
    <name type="scientific">Rickenella mellea</name>
    <dbReference type="NCBI Taxonomy" id="50990"/>
    <lineage>
        <taxon>Eukaryota</taxon>
        <taxon>Fungi</taxon>
        <taxon>Dikarya</taxon>
        <taxon>Basidiomycota</taxon>
        <taxon>Agaricomycotina</taxon>
        <taxon>Agaricomycetes</taxon>
        <taxon>Hymenochaetales</taxon>
        <taxon>Rickenellaceae</taxon>
        <taxon>Rickenella</taxon>
    </lineage>
</organism>
<feature type="compositionally biased region" description="Low complexity" evidence="2">
    <location>
        <begin position="198"/>
        <end position="214"/>
    </location>
</feature>
<evidence type="ECO:0000256" key="2">
    <source>
        <dbReference type="SAM" id="MobiDB-lite"/>
    </source>
</evidence>
<feature type="region of interest" description="Disordered" evidence="2">
    <location>
        <begin position="494"/>
        <end position="596"/>
    </location>
</feature>
<feature type="coiled-coil region" evidence="1">
    <location>
        <begin position="827"/>
        <end position="861"/>
    </location>
</feature>
<reference evidence="3 4" key="1">
    <citation type="submission" date="2018-06" db="EMBL/GenBank/DDBJ databases">
        <title>A transcriptomic atlas of mushroom development highlights an independent origin of complex multicellularity.</title>
        <authorList>
            <consortium name="DOE Joint Genome Institute"/>
            <person name="Krizsan K."/>
            <person name="Almasi E."/>
            <person name="Merenyi Z."/>
            <person name="Sahu N."/>
            <person name="Viragh M."/>
            <person name="Koszo T."/>
            <person name="Mondo S."/>
            <person name="Kiss B."/>
            <person name="Balint B."/>
            <person name="Kues U."/>
            <person name="Barry K."/>
            <person name="Hegedus J.C."/>
            <person name="Henrissat B."/>
            <person name="Johnson J."/>
            <person name="Lipzen A."/>
            <person name="Ohm R."/>
            <person name="Nagy I."/>
            <person name="Pangilinan J."/>
            <person name="Yan J."/>
            <person name="Xiong Y."/>
            <person name="Grigoriev I.V."/>
            <person name="Hibbett D.S."/>
            <person name="Nagy L.G."/>
        </authorList>
    </citation>
    <scope>NUCLEOTIDE SEQUENCE [LARGE SCALE GENOMIC DNA]</scope>
    <source>
        <strain evidence="3 4">SZMC22713</strain>
    </source>
</reference>
<evidence type="ECO:0000313" key="3">
    <source>
        <dbReference type="EMBL" id="TDL28588.1"/>
    </source>
</evidence>
<keyword evidence="1" id="KW-0175">Coiled coil</keyword>
<sequence length="902" mass="95676">MLVAMQNGDDDHLRRLLDQRSQRADVPSPLYHFPSVSERSDSPSLYSHFSPAQHGYASPIALTPASHFPPHPSLADCSGDSASFQSSRDRLAADPDSSTVDFDDDSASESDSRFIAYGDPESFEDADHDDDDEFQPRMSLLGPKVRVHSRAPWETGDDDIAEEEQEEDESDGLSVFGGGKRRIRGFGFGLSSNPKPNTATSSRPSIDSSTSKSTAKSKKSSETTSSNNGSSSFTALHALAHASMSSTSLAIAQTSASSKLPHKLSMSRLTPTRTRTTSSTSSRSVSDVGSNPPPLPSPRSTLLSDPSSVNCSPTSAGPSPVRSEFSVGTTSRTRSPSPFHLESGYIHPYANPDLLLSTSNRDSILTPFGASSSLHQRKAGGVTRSDSSATLTASQETVIMSRSTSASTVLTESTSSAGSYITPVTSSYSLADSPASPKPPVPEKDKDKDRSLRLLRRETKGGPINISAPTIGDFTPSSPYTLITLEQAQARVKERSRSVTVGAPPSASSSKPIPFPSHAFSGSDNVGSPTNVDGNSRTRSRTSSAGTRVKHALGGFTADSRKTPEKGSSEPPPNFQADISTTASPVGELPPGKTLKTKRSGFMKLFQGKEKDHGTNTAPPVPPIELADSDWRPQQTYAPATVAPAKPPLPRVPVPSLSPPTVTASFGEVTNVVSTPKRPGLSIKVTSPAVPRLRTPSARQDVRVAEASGSPTISLKKDENFDKHLLSKPPSSAPPGTTQFSPLNLRPVSTIFSNYFADHIVDNPGHSPGLSPPTGTDMSSPSPQTPPWHSRAQSAVPVRPPFSERSSSEGSSVTPLEDQSSIILALKEQMISQRNSWQLQVRELEGQARDLKAELEELRSGDACDVCGRGGSMPSNLAASVKSVIDRPRPKLGTGAWFTNAA</sequence>
<feature type="compositionally biased region" description="Polar residues" evidence="2">
    <location>
        <begin position="326"/>
        <end position="336"/>
    </location>
</feature>
<protein>
    <submittedName>
        <fullName evidence="3">Uncharacterized protein</fullName>
    </submittedName>
</protein>
<accession>A0A4Y7QMV5</accession>
<evidence type="ECO:0000313" key="4">
    <source>
        <dbReference type="Proteomes" id="UP000294933"/>
    </source>
</evidence>
<feature type="compositionally biased region" description="Basic and acidic residues" evidence="2">
    <location>
        <begin position="441"/>
        <end position="460"/>
    </location>
</feature>
<feature type="region of interest" description="Disordered" evidence="2">
    <location>
        <begin position="763"/>
        <end position="817"/>
    </location>
</feature>
<feature type="compositionally biased region" description="Basic and acidic residues" evidence="2">
    <location>
        <begin position="715"/>
        <end position="725"/>
    </location>
</feature>
<feature type="compositionally biased region" description="Low complexity" evidence="2">
    <location>
        <begin position="222"/>
        <end position="231"/>
    </location>
</feature>
<keyword evidence="4" id="KW-1185">Reference proteome</keyword>
<feature type="compositionally biased region" description="Basic and acidic residues" evidence="2">
    <location>
        <begin position="9"/>
        <end position="23"/>
    </location>
</feature>
<feature type="compositionally biased region" description="Polar residues" evidence="2">
    <location>
        <begin position="520"/>
        <end position="535"/>
    </location>
</feature>
<evidence type="ECO:0000256" key="1">
    <source>
        <dbReference type="SAM" id="Coils"/>
    </source>
</evidence>
<name>A0A4Y7QMV5_9AGAM</name>
<proteinExistence type="predicted"/>
<feature type="compositionally biased region" description="Acidic residues" evidence="2">
    <location>
        <begin position="155"/>
        <end position="171"/>
    </location>
</feature>
<feature type="region of interest" description="Disordered" evidence="2">
    <location>
        <begin position="1"/>
        <end position="231"/>
    </location>
</feature>
<feature type="compositionally biased region" description="Low complexity" evidence="2">
    <location>
        <begin position="801"/>
        <end position="813"/>
    </location>
</feature>
<feature type="region of interest" description="Disordered" evidence="2">
    <location>
        <begin position="256"/>
        <end position="340"/>
    </location>
</feature>
<feature type="region of interest" description="Disordered" evidence="2">
    <location>
        <begin position="691"/>
        <end position="742"/>
    </location>
</feature>
<dbReference type="AlphaFoldDB" id="A0A4Y7QMV5"/>
<feature type="compositionally biased region" description="Acidic residues" evidence="2">
    <location>
        <begin position="121"/>
        <end position="133"/>
    </location>
</feature>
<dbReference type="VEuPathDB" id="FungiDB:BD410DRAFT_893572"/>
<dbReference type="Proteomes" id="UP000294933">
    <property type="component" value="Unassembled WGS sequence"/>
</dbReference>
<dbReference type="EMBL" id="ML170157">
    <property type="protein sequence ID" value="TDL28588.1"/>
    <property type="molecule type" value="Genomic_DNA"/>
</dbReference>
<feature type="compositionally biased region" description="Polar residues" evidence="2">
    <location>
        <begin position="773"/>
        <end position="782"/>
    </location>
</feature>
<feature type="compositionally biased region" description="Low complexity" evidence="2">
    <location>
        <begin position="266"/>
        <end position="286"/>
    </location>
</feature>
<gene>
    <name evidence="3" type="ORF">BD410DRAFT_893572</name>
</gene>
<feature type="compositionally biased region" description="Low complexity" evidence="2">
    <location>
        <begin position="298"/>
        <end position="308"/>
    </location>
</feature>
<feature type="compositionally biased region" description="Basic and acidic residues" evidence="2">
    <location>
        <begin position="559"/>
        <end position="568"/>
    </location>
</feature>
<dbReference type="OrthoDB" id="2565072at2759"/>
<feature type="region of interest" description="Disordered" evidence="2">
    <location>
        <begin position="424"/>
        <end position="477"/>
    </location>
</feature>